<evidence type="ECO:0000259" key="2">
    <source>
        <dbReference type="Pfam" id="PF08450"/>
    </source>
</evidence>
<dbReference type="InterPro" id="IPR011042">
    <property type="entry name" value="6-blade_b-propeller_TolB-like"/>
</dbReference>
<dbReference type="PANTHER" id="PTHR47572:SF4">
    <property type="entry name" value="LACTONASE DRP35"/>
    <property type="match status" value="1"/>
</dbReference>
<dbReference type="GO" id="GO:0004341">
    <property type="term" value="F:gluconolactonase activity"/>
    <property type="evidence" value="ECO:0007669"/>
    <property type="project" value="UniProtKB-EC"/>
</dbReference>
<keyword evidence="1 3" id="KW-0378">Hydrolase</keyword>
<dbReference type="PANTHER" id="PTHR47572">
    <property type="entry name" value="LIPOPROTEIN-RELATED"/>
    <property type="match status" value="1"/>
</dbReference>
<evidence type="ECO:0000313" key="3">
    <source>
        <dbReference type="EMBL" id="MET4576399.1"/>
    </source>
</evidence>
<dbReference type="InterPro" id="IPR013658">
    <property type="entry name" value="SGL"/>
</dbReference>
<sequence>MKPPNPLRGWQLDREAITWIGHDLQRPECILAERNGTLWAADARGGVMRIDPDGTQTLVAPKADKHFDLKTDAKTSLLQGTLPNGLAFAENGDILISNFGTDALELMTRKGEYKLLFNSLDGKPMGKVNFVLRDSRNRVWITVSTRINPWSDALRSSLQDGYICLLDEKGLRIVADGFSFTNEIRLDAKEEFLYVAETTAKRVSRLRVHPDGSLTNREVYGPSSLGTGLIDGITFDSFGNLWCTMIFADRLVAITPEGDALTLFEDGDPSATAQFESDFATGKPMPFSTLEKAGGKVAPWLASVTFGGPDLKTAYLGHLRGSRIPSFRSPVAGLPMVHWK</sequence>
<dbReference type="EMBL" id="JBEPSH010000003">
    <property type="protein sequence ID" value="MET4576399.1"/>
    <property type="molecule type" value="Genomic_DNA"/>
</dbReference>
<protein>
    <submittedName>
        <fullName evidence="3">Gluconolactonase</fullName>
        <ecNumber evidence="3">3.1.1.17</ecNumber>
    </submittedName>
</protein>
<evidence type="ECO:0000313" key="4">
    <source>
        <dbReference type="Proteomes" id="UP001549320"/>
    </source>
</evidence>
<reference evidence="3 4" key="1">
    <citation type="submission" date="2024-06" db="EMBL/GenBank/DDBJ databases">
        <title>Sorghum-associated microbial communities from plants grown in Nebraska, USA.</title>
        <authorList>
            <person name="Schachtman D."/>
        </authorList>
    </citation>
    <scope>NUCLEOTIDE SEQUENCE [LARGE SCALE GENOMIC DNA]</scope>
    <source>
        <strain evidence="3 4">2709</strain>
    </source>
</reference>
<dbReference type="Proteomes" id="UP001549320">
    <property type="component" value="Unassembled WGS sequence"/>
</dbReference>
<dbReference type="InterPro" id="IPR051262">
    <property type="entry name" value="SMP-30/CGR1_Lactonase"/>
</dbReference>
<dbReference type="EC" id="3.1.1.17" evidence="3"/>
<dbReference type="RefSeq" id="WP_354442484.1">
    <property type="nucleotide sequence ID" value="NZ_JBEPSH010000003.1"/>
</dbReference>
<evidence type="ECO:0000256" key="1">
    <source>
        <dbReference type="ARBA" id="ARBA00022801"/>
    </source>
</evidence>
<dbReference type="SUPFAM" id="SSF63829">
    <property type="entry name" value="Calcium-dependent phosphotriesterase"/>
    <property type="match status" value="1"/>
</dbReference>
<proteinExistence type="predicted"/>
<organism evidence="3 4">
    <name type="scientific">Ottowia thiooxydans</name>
    <dbReference type="NCBI Taxonomy" id="219182"/>
    <lineage>
        <taxon>Bacteria</taxon>
        <taxon>Pseudomonadati</taxon>
        <taxon>Pseudomonadota</taxon>
        <taxon>Betaproteobacteria</taxon>
        <taxon>Burkholderiales</taxon>
        <taxon>Comamonadaceae</taxon>
        <taxon>Ottowia</taxon>
    </lineage>
</organism>
<dbReference type="Gene3D" id="2.120.10.30">
    <property type="entry name" value="TolB, C-terminal domain"/>
    <property type="match status" value="1"/>
</dbReference>
<accession>A0ABV2Q5T8</accession>
<feature type="domain" description="SMP-30/Gluconolactonase/LRE-like region" evidence="2">
    <location>
        <begin position="28"/>
        <end position="262"/>
    </location>
</feature>
<gene>
    <name evidence="3" type="ORF">ABIE13_001508</name>
</gene>
<comment type="caution">
    <text evidence="3">The sequence shown here is derived from an EMBL/GenBank/DDBJ whole genome shotgun (WGS) entry which is preliminary data.</text>
</comment>
<name>A0ABV2Q5T8_9BURK</name>
<dbReference type="Pfam" id="PF08450">
    <property type="entry name" value="SGL"/>
    <property type="match status" value="1"/>
</dbReference>
<keyword evidence="4" id="KW-1185">Reference proteome</keyword>